<feature type="chain" id="PRO_5029621842" description="EGF-like domain-containing protein" evidence="1">
    <location>
        <begin position="24"/>
        <end position="446"/>
    </location>
</feature>
<dbReference type="EMBL" id="JABEZY010000013">
    <property type="protein sequence ID" value="MBA0751926.1"/>
    <property type="molecule type" value="Genomic_DNA"/>
</dbReference>
<feature type="signal peptide" evidence="1">
    <location>
        <begin position="1"/>
        <end position="23"/>
    </location>
</feature>
<proteinExistence type="predicted"/>
<reference evidence="2 3" key="1">
    <citation type="journal article" date="2019" name="Genome Biol. Evol.">
        <title>Insights into the evolution of the New World diploid cottons (Gossypium, subgenus Houzingenia) based on genome sequencing.</title>
        <authorList>
            <person name="Grover C.E."/>
            <person name="Arick M.A. 2nd"/>
            <person name="Thrash A."/>
            <person name="Conover J.L."/>
            <person name="Sanders W.S."/>
            <person name="Peterson D.G."/>
            <person name="Frelichowski J.E."/>
            <person name="Scheffler J.A."/>
            <person name="Scheffler B.E."/>
            <person name="Wendel J.F."/>
        </authorList>
    </citation>
    <scope>NUCLEOTIDE SEQUENCE [LARGE SCALE GENOMIC DNA]</scope>
    <source>
        <strain evidence="2">5</strain>
        <tissue evidence="2">Leaf</tissue>
    </source>
</reference>
<dbReference type="Proteomes" id="UP000593579">
    <property type="component" value="Unassembled WGS sequence"/>
</dbReference>
<protein>
    <recommendedName>
        <fullName evidence="4">EGF-like domain-containing protein</fullName>
    </recommendedName>
</protein>
<name>A0A7J9CU14_GOSGO</name>
<evidence type="ECO:0008006" key="4">
    <source>
        <dbReference type="Google" id="ProtNLM"/>
    </source>
</evidence>
<evidence type="ECO:0000313" key="3">
    <source>
        <dbReference type="Proteomes" id="UP000593579"/>
    </source>
</evidence>
<evidence type="ECO:0000313" key="2">
    <source>
        <dbReference type="EMBL" id="MBA0751926.1"/>
    </source>
</evidence>
<keyword evidence="1" id="KW-0732">Signal</keyword>
<keyword evidence="3" id="KW-1185">Reference proteome</keyword>
<sequence>MASYQILAFAALFLILLPVAVNGDLDDLSPALSPFYDRLCDDVDCGKGTCKADISYPLNYICECDAGWKRTQDDSDDDDDHKFLPCVIPNCTLDYSCQPAPPPVPQREVPRNSSLFDPCYWAYCGEGNCNKTATYKYPRIRLLPPRDYGRKSRSYTRWWSRESQHIPSREASLGGYWDDVHVYSSMVVACKTRDLPSLSTLGICRLGPRSSLDSCELDPRARLEHVSKTSVEAKIVPCTTKYKEMRRSLRVWGIEIPHFAYEFSIPEGEQSLSDTSDGGFLLPLHILEARVKCKVADKFDYPTEWSMSSQDMCLFKRTIETNYGKAQLERLRTGNPSIIKDLITVRNVFLYYVEGYNPNSINSDELGRVLTGLQKGPANYFYNYWEIKPHPWMLASSWVERVAPINLLTAPTNVRIVGGADTAQALGSDSEETLNTFLEMEDALGL</sequence>
<comment type="caution">
    <text evidence="2">The sequence shown here is derived from an EMBL/GenBank/DDBJ whole genome shotgun (WGS) entry which is preliminary data.</text>
</comment>
<dbReference type="OrthoDB" id="1914642at2759"/>
<dbReference type="PANTHER" id="PTHR33881">
    <property type="entry name" value="NEUROGENIC LOCUS NOTCH-LIKE PROTEIN"/>
    <property type="match status" value="1"/>
</dbReference>
<gene>
    <name evidence="2" type="ORF">Gogos_000814</name>
</gene>
<evidence type="ECO:0000256" key="1">
    <source>
        <dbReference type="SAM" id="SignalP"/>
    </source>
</evidence>
<dbReference type="PANTHER" id="PTHR33881:SF10">
    <property type="entry name" value="SLIT HOMOLOG 2 PROTEIN-LIKE"/>
    <property type="match status" value="1"/>
</dbReference>
<organism evidence="2 3">
    <name type="scientific">Gossypium gossypioides</name>
    <name type="common">Mexican cotton</name>
    <name type="synonym">Selera gossypioides</name>
    <dbReference type="NCBI Taxonomy" id="34282"/>
    <lineage>
        <taxon>Eukaryota</taxon>
        <taxon>Viridiplantae</taxon>
        <taxon>Streptophyta</taxon>
        <taxon>Embryophyta</taxon>
        <taxon>Tracheophyta</taxon>
        <taxon>Spermatophyta</taxon>
        <taxon>Magnoliopsida</taxon>
        <taxon>eudicotyledons</taxon>
        <taxon>Gunneridae</taxon>
        <taxon>Pentapetalae</taxon>
        <taxon>rosids</taxon>
        <taxon>malvids</taxon>
        <taxon>Malvales</taxon>
        <taxon>Malvaceae</taxon>
        <taxon>Malvoideae</taxon>
        <taxon>Gossypium</taxon>
    </lineage>
</organism>
<accession>A0A7J9CU14</accession>
<dbReference type="AlphaFoldDB" id="A0A7J9CU14"/>